<dbReference type="InterPro" id="IPR002656">
    <property type="entry name" value="Acyl_transf_3_dom"/>
</dbReference>
<keyword evidence="3" id="KW-1003">Cell membrane</keyword>
<dbReference type="GO" id="GO:0005886">
    <property type="term" value="C:plasma membrane"/>
    <property type="evidence" value="ECO:0007669"/>
    <property type="project" value="UniProtKB-SubCell"/>
</dbReference>
<dbReference type="Proteomes" id="UP000315115">
    <property type="component" value="Chromosome 2"/>
</dbReference>
<accession>A0A510ID21</accession>
<evidence type="ECO:0000313" key="9">
    <source>
        <dbReference type="EMBL" id="BBL91341.1"/>
    </source>
</evidence>
<proteinExistence type="inferred from homology"/>
<evidence type="ECO:0000256" key="2">
    <source>
        <dbReference type="ARBA" id="ARBA00007400"/>
    </source>
</evidence>
<evidence type="ECO:0000313" key="10">
    <source>
        <dbReference type="Proteomes" id="UP000315115"/>
    </source>
</evidence>
<evidence type="ECO:0000259" key="8">
    <source>
        <dbReference type="Pfam" id="PF01757"/>
    </source>
</evidence>
<feature type="transmembrane region" description="Helical" evidence="7">
    <location>
        <begin position="45"/>
        <end position="63"/>
    </location>
</feature>
<sequence length="267" mass="31199">MGYFTPIENMRDPIEAFRNGNIFSPDDSIFEIIFKYYASGRMMTAYWYIPFAILLFLSSPLHVKFIESSLITKVYVVAFLSILALFAHRPVSVTNPLHSYLFYTPFYLYGIVFSIYKDEMISFIRSKTKLLIFIVIMLISAQVYLGDVGNYTKPLFYYDGVDLQFLQKVAFISVLFFIFEKHTFNNYIITVLSKFSFSIYLIHPWVILVLFHLGNQFGYLINDRTEENNIALFIFMTGLVLFTSVAIAATFKWLLRGNRRTIYITGY</sequence>
<gene>
    <name evidence="9" type="ORF">VroAM7_39940</name>
</gene>
<organism evidence="9 10">
    <name type="scientific">Vibrio rotiferianus</name>
    <dbReference type="NCBI Taxonomy" id="190895"/>
    <lineage>
        <taxon>Bacteria</taxon>
        <taxon>Pseudomonadati</taxon>
        <taxon>Pseudomonadota</taxon>
        <taxon>Gammaproteobacteria</taxon>
        <taxon>Vibrionales</taxon>
        <taxon>Vibrionaceae</taxon>
        <taxon>Vibrio</taxon>
    </lineage>
</organism>
<evidence type="ECO:0000256" key="4">
    <source>
        <dbReference type="ARBA" id="ARBA00022692"/>
    </source>
</evidence>
<dbReference type="PANTHER" id="PTHR40074:SF2">
    <property type="entry name" value="O-ACETYLTRANSFERASE WECH"/>
    <property type="match status" value="1"/>
</dbReference>
<evidence type="ECO:0000256" key="6">
    <source>
        <dbReference type="ARBA" id="ARBA00023136"/>
    </source>
</evidence>
<feature type="transmembrane region" description="Helical" evidence="7">
    <location>
        <begin position="128"/>
        <end position="145"/>
    </location>
</feature>
<protein>
    <recommendedName>
        <fullName evidence="8">Acyltransferase 3 domain-containing protein</fullName>
    </recommendedName>
</protein>
<reference evidence="10" key="1">
    <citation type="submission" date="2019-07" db="EMBL/GenBank/DDBJ databases">
        <title>Complete Genome Sequences of Vibrion rotiferianus strain AM7.</title>
        <authorList>
            <person name="Miyazaki K."/>
            <person name="Wiseschart A."/>
            <person name="Pootanakit K."/>
            <person name="Ishimori K."/>
            <person name="Kitahara K."/>
        </authorList>
    </citation>
    <scope>NUCLEOTIDE SEQUENCE [LARGE SCALE GENOMIC DNA]</scope>
    <source>
        <strain evidence="10">AM7</strain>
    </source>
</reference>
<evidence type="ECO:0000256" key="1">
    <source>
        <dbReference type="ARBA" id="ARBA00004651"/>
    </source>
</evidence>
<feature type="transmembrane region" description="Helical" evidence="7">
    <location>
        <begin position="100"/>
        <end position="116"/>
    </location>
</feature>
<comment type="subcellular location">
    <subcellularLocation>
        <location evidence="1">Cell membrane</location>
        <topology evidence="1">Multi-pass membrane protein</topology>
    </subcellularLocation>
</comment>
<dbReference type="AlphaFoldDB" id="A0A510ID21"/>
<keyword evidence="6 7" id="KW-0472">Membrane</keyword>
<feature type="transmembrane region" description="Helical" evidence="7">
    <location>
        <begin position="231"/>
        <end position="255"/>
    </location>
</feature>
<evidence type="ECO:0000256" key="7">
    <source>
        <dbReference type="SAM" id="Phobius"/>
    </source>
</evidence>
<comment type="similarity">
    <text evidence="2">Belongs to the acyltransferase 3 family.</text>
</comment>
<dbReference type="PANTHER" id="PTHR40074">
    <property type="entry name" value="O-ACETYLTRANSFERASE WECH"/>
    <property type="match status" value="1"/>
</dbReference>
<dbReference type="EMBL" id="AP019799">
    <property type="protein sequence ID" value="BBL91341.1"/>
    <property type="molecule type" value="Genomic_DNA"/>
</dbReference>
<dbReference type="GO" id="GO:0009246">
    <property type="term" value="P:enterobacterial common antigen biosynthetic process"/>
    <property type="evidence" value="ECO:0007669"/>
    <property type="project" value="TreeGrafter"/>
</dbReference>
<name>A0A510ID21_9VIBR</name>
<feature type="transmembrane region" description="Helical" evidence="7">
    <location>
        <begin position="191"/>
        <end position="211"/>
    </location>
</feature>
<feature type="domain" description="Acyltransferase 3" evidence="8">
    <location>
        <begin position="41"/>
        <end position="248"/>
    </location>
</feature>
<evidence type="ECO:0000256" key="5">
    <source>
        <dbReference type="ARBA" id="ARBA00022989"/>
    </source>
</evidence>
<keyword evidence="5 7" id="KW-1133">Transmembrane helix</keyword>
<dbReference type="GO" id="GO:0016413">
    <property type="term" value="F:O-acetyltransferase activity"/>
    <property type="evidence" value="ECO:0007669"/>
    <property type="project" value="TreeGrafter"/>
</dbReference>
<keyword evidence="4 7" id="KW-0812">Transmembrane</keyword>
<evidence type="ECO:0000256" key="3">
    <source>
        <dbReference type="ARBA" id="ARBA00022475"/>
    </source>
</evidence>
<dbReference type="Pfam" id="PF01757">
    <property type="entry name" value="Acyl_transf_3"/>
    <property type="match status" value="1"/>
</dbReference>
<feature type="transmembrane region" description="Helical" evidence="7">
    <location>
        <begin position="70"/>
        <end position="88"/>
    </location>
</feature>
<feature type="transmembrane region" description="Helical" evidence="7">
    <location>
        <begin position="157"/>
        <end position="179"/>
    </location>
</feature>